<comment type="caution">
    <text evidence="8">The sequence shown here is derived from an EMBL/GenBank/DDBJ whole genome shotgun (WGS) entry which is preliminary data.</text>
</comment>
<sequence length="754" mass="83778">MFSEYASRFLAQSQSRISNFVQPTDNAEASHGTPYDKYRRIGQPLRNLSRVYLSRHGNPYQSTSHLSNFNLTSRYSAATDAPLFHSAQDEFRDDDEAERERETADFFALQKSRRLFASARLEDSSEADLEVSNETLESSRNDEAIVFEDRGNRIDIKSSWTSPDHIKRKKEGSPISVSEEHEFGQQVKKQSSSSASEVEKDRMDDIRLGSTIESDGLPEDLQVDISTSGSPPAFQKFCPVPGYEDIKLPAFGHRKSSPVGYSRSMNLTNSLPPIVSIVTGETPMYDVFWGSIFLISLGGMFATFFLVFLHTETPNKTLGDTIYTTLHASFYLLAVDTVVSIIVSLIWLALLRSFIRPLVYLILIAVPIVLLSFSLHPFIASFKSTGSDNNASDQAMRWLSLVPGVCSLVWIYTIYRGRYSLNKAVGILEFASRILSANPGLLFLGFAILGIVACWTWIWLGMFTRVFLGGQISSSLARFIIDTSSWWLGVYFILIYIWTLSIISGIQRSTAAATVSEWYFHRNIKPSPIPNEVVTAALTHAITTMFGTISLISLVSLVIRLPLLVFPRRITRILSIFSYSWTSTPITVLTNPLTLTYAAIHSQSLQRSAQALSQMQFLTPQTQITTLTPRSFNVRNRQQIPLLPYRLAKLLLFGTRFIMAVSLSLSGWVFSAKKLKITSLEGDGIRGSAYSYIVGLIAGLIGWGVLGAVEGILSGIVDASLVCWGSEKGMSARGGSYCLEAGYLFGDARTRDLA</sequence>
<dbReference type="AlphaFoldDB" id="A0A420IB67"/>
<dbReference type="GO" id="GO:0005886">
    <property type="term" value="C:plasma membrane"/>
    <property type="evidence" value="ECO:0007669"/>
    <property type="project" value="UniProtKB-SubCell"/>
</dbReference>
<dbReference type="InterPro" id="IPR007603">
    <property type="entry name" value="Choline_transptr-like"/>
</dbReference>
<comment type="function">
    <text evidence="6">Probably involved in transport through the plasma membrane.</text>
</comment>
<evidence type="ECO:0000313" key="8">
    <source>
        <dbReference type="EMBL" id="RKF71796.1"/>
    </source>
</evidence>
<keyword evidence="4 6" id="KW-1133">Transmembrane helix</keyword>
<dbReference type="PANTHER" id="PTHR12385">
    <property type="entry name" value="CHOLINE TRANSPORTER-LIKE (SLC FAMILY 44)"/>
    <property type="match status" value="1"/>
</dbReference>
<feature type="transmembrane region" description="Helical" evidence="6">
    <location>
        <begin position="287"/>
        <end position="309"/>
    </location>
</feature>
<reference evidence="8 9" key="1">
    <citation type="journal article" date="2018" name="BMC Genomics">
        <title>Comparative genome analyses reveal sequence features reflecting distinct modes of host-adaptation between dicot and monocot powdery mildew.</title>
        <authorList>
            <person name="Wu Y."/>
            <person name="Ma X."/>
            <person name="Pan Z."/>
            <person name="Kale S.D."/>
            <person name="Song Y."/>
            <person name="King H."/>
            <person name="Zhang Q."/>
            <person name="Presley C."/>
            <person name="Deng X."/>
            <person name="Wei C.I."/>
            <person name="Xiao S."/>
        </authorList>
    </citation>
    <scope>NUCLEOTIDE SEQUENCE [LARGE SCALE GENOMIC DNA]</scope>
    <source>
        <strain evidence="8">UMSG1</strain>
    </source>
</reference>
<keyword evidence="5 6" id="KW-0472">Membrane</keyword>
<evidence type="ECO:0000256" key="3">
    <source>
        <dbReference type="ARBA" id="ARBA00022692"/>
    </source>
</evidence>
<name>A0A420IB67_9PEZI</name>
<feature type="compositionally biased region" description="Low complexity" evidence="7">
    <location>
        <begin position="185"/>
        <end position="196"/>
    </location>
</feature>
<evidence type="ECO:0000256" key="4">
    <source>
        <dbReference type="ARBA" id="ARBA00022989"/>
    </source>
</evidence>
<keyword evidence="3 6" id="KW-0812">Transmembrane</keyword>
<protein>
    <recommendedName>
        <fullName evidence="6">Protein PNS1</fullName>
    </recommendedName>
</protein>
<gene>
    <name evidence="8" type="ORF">GcM1_250212</name>
</gene>
<proteinExistence type="inferred from homology"/>
<feature type="transmembrane region" description="Helical" evidence="6">
    <location>
        <begin position="358"/>
        <end position="375"/>
    </location>
</feature>
<evidence type="ECO:0000256" key="7">
    <source>
        <dbReference type="SAM" id="MobiDB-lite"/>
    </source>
</evidence>
<feature type="transmembrane region" description="Helical" evidence="6">
    <location>
        <begin position="395"/>
        <end position="415"/>
    </location>
</feature>
<feature type="transmembrane region" description="Helical" evidence="6">
    <location>
        <begin position="579"/>
        <end position="600"/>
    </location>
</feature>
<organism evidence="8 9">
    <name type="scientific">Golovinomyces cichoracearum</name>
    <dbReference type="NCBI Taxonomy" id="62708"/>
    <lineage>
        <taxon>Eukaryota</taxon>
        <taxon>Fungi</taxon>
        <taxon>Dikarya</taxon>
        <taxon>Ascomycota</taxon>
        <taxon>Pezizomycotina</taxon>
        <taxon>Leotiomycetes</taxon>
        <taxon>Erysiphales</taxon>
        <taxon>Erysiphaceae</taxon>
        <taxon>Golovinomyces</taxon>
    </lineage>
</organism>
<comment type="similarity">
    <text evidence="2 6">Belongs to the CTL (choline transporter-like) family.</text>
</comment>
<feature type="region of interest" description="Disordered" evidence="7">
    <location>
        <begin position="157"/>
        <end position="204"/>
    </location>
</feature>
<dbReference type="EMBL" id="MCBS01025021">
    <property type="protein sequence ID" value="RKF71796.1"/>
    <property type="molecule type" value="Genomic_DNA"/>
</dbReference>
<dbReference type="Proteomes" id="UP000285326">
    <property type="component" value="Unassembled WGS sequence"/>
</dbReference>
<evidence type="ECO:0000256" key="1">
    <source>
        <dbReference type="ARBA" id="ARBA00004141"/>
    </source>
</evidence>
<feature type="transmembrane region" description="Helical" evidence="6">
    <location>
        <begin position="533"/>
        <end position="559"/>
    </location>
</feature>
<dbReference type="GO" id="GO:0022857">
    <property type="term" value="F:transmembrane transporter activity"/>
    <property type="evidence" value="ECO:0007669"/>
    <property type="project" value="UniProtKB-UniRule"/>
</dbReference>
<feature type="transmembrane region" description="Helical" evidence="6">
    <location>
        <begin position="329"/>
        <end position="351"/>
    </location>
</feature>
<accession>A0A420IB67</accession>
<evidence type="ECO:0000256" key="6">
    <source>
        <dbReference type="RuleBase" id="RU368066"/>
    </source>
</evidence>
<feature type="transmembrane region" description="Helical" evidence="6">
    <location>
        <begin position="441"/>
        <end position="464"/>
    </location>
</feature>
<dbReference type="Pfam" id="PF04515">
    <property type="entry name" value="Choline_transpo"/>
    <property type="match status" value="1"/>
</dbReference>
<dbReference type="PANTHER" id="PTHR12385:SF88">
    <property type="entry name" value="CHOLINE TRANSPORTER-LIKE PROTEIN CTL1"/>
    <property type="match status" value="1"/>
</dbReference>
<feature type="transmembrane region" description="Helical" evidence="6">
    <location>
        <begin position="484"/>
        <end position="503"/>
    </location>
</feature>
<evidence type="ECO:0000256" key="2">
    <source>
        <dbReference type="ARBA" id="ARBA00007168"/>
    </source>
</evidence>
<feature type="transmembrane region" description="Helical" evidence="6">
    <location>
        <begin position="647"/>
        <end position="669"/>
    </location>
</feature>
<comment type="subcellular location">
    <subcellularLocation>
        <location evidence="6">Cell membrane</location>
        <topology evidence="6">Multi-pass membrane protein</topology>
    </subcellularLocation>
    <subcellularLocation>
        <location evidence="1">Membrane</location>
        <topology evidence="1">Multi-pass membrane protein</topology>
    </subcellularLocation>
</comment>
<evidence type="ECO:0000313" key="9">
    <source>
        <dbReference type="Proteomes" id="UP000285326"/>
    </source>
</evidence>
<evidence type="ECO:0000256" key="5">
    <source>
        <dbReference type="ARBA" id="ARBA00023136"/>
    </source>
</evidence>
<feature type="transmembrane region" description="Helical" evidence="6">
    <location>
        <begin position="689"/>
        <end position="709"/>
    </location>
</feature>